<gene>
    <name evidence="4" type="primary">gldG</name>
    <name evidence="4" type="ORF">EG028_15410</name>
</gene>
<dbReference type="NCBIfam" id="TIGR03521">
    <property type="entry name" value="GldG"/>
    <property type="match status" value="1"/>
</dbReference>
<keyword evidence="1" id="KW-0472">Membrane</keyword>
<keyword evidence="5" id="KW-1185">Reference proteome</keyword>
<dbReference type="Proteomes" id="UP000279089">
    <property type="component" value="Unassembled WGS sequence"/>
</dbReference>
<proteinExistence type="predicted"/>
<dbReference type="Pfam" id="PF23357">
    <property type="entry name" value="DUF7088"/>
    <property type="match status" value="1"/>
</dbReference>
<name>A0A3N4MDL2_9BACT</name>
<comment type="caution">
    <text evidence="4">The sequence shown here is derived from an EMBL/GenBank/DDBJ whole genome shotgun (WGS) entry which is preliminary data.</text>
</comment>
<dbReference type="Pfam" id="PF09822">
    <property type="entry name" value="ABC_transp_aux"/>
    <property type="match status" value="1"/>
</dbReference>
<organism evidence="4 5">
    <name type="scientific">Chitinophaga barathri</name>
    <dbReference type="NCBI Taxonomy" id="1647451"/>
    <lineage>
        <taxon>Bacteria</taxon>
        <taxon>Pseudomonadati</taxon>
        <taxon>Bacteroidota</taxon>
        <taxon>Chitinophagia</taxon>
        <taxon>Chitinophagales</taxon>
        <taxon>Chitinophagaceae</taxon>
        <taxon>Chitinophaga</taxon>
    </lineage>
</organism>
<evidence type="ECO:0000256" key="1">
    <source>
        <dbReference type="SAM" id="Phobius"/>
    </source>
</evidence>
<protein>
    <submittedName>
        <fullName evidence="4">Gliding motility-associated ABC transporter substrate-binding protein GldG</fullName>
    </submittedName>
</protein>
<dbReference type="InterPro" id="IPR055396">
    <property type="entry name" value="DUF7088"/>
</dbReference>
<feature type="domain" description="ABC-type uncharacterised transport system" evidence="2">
    <location>
        <begin position="199"/>
        <end position="507"/>
    </location>
</feature>
<reference evidence="5" key="1">
    <citation type="submission" date="2018-11" db="EMBL/GenBank/DDBJ databases">
        <title>Chitinophaga lutea sp.nov., isolate from arsenic contaminated soil.</title>
        <authorList>
            <person name="Zong Y."/>
        </authorList>
    </citation>
    <scope>NUCLEOTIDE SEQUENCE [LARGE SCALE GENOMIC DNA]</scope>
    <source>
        <strain evidence="5">YLT18</strain>
    </source>
</reference>
<feature type="transmembrane region" description="Helical" evidence="1">
    <location>
        <begin position="12"/>
        <end position="33"/>
    </location>
</feature>
<evidence type="ECO:0000313" key="5">
    <source>
        <dbReference type="Proteomes" id="UP000279089"/>
    </source>
</evidence>
<dbReference type="InterPro" id="IPR019863">
    <property type="entry name" value="Motility-assoc_ABC-rel_GldG"/>
</dbReference>
<accession>A0A3N4MDL2</accession>
<sequence>MEVTRKDKRKKYLQRTLGILAVIIALNVAAAYLHGRWDLTAEKRYTLAPSTRSLLRNLDAPVTIEVYLKGKYPAGFRQLADATRELLEEFQQYGGNNIRFEFLNPGTDLPDSMRASFQDSLMVRGILPFNLQVQEDGKDAFAERLIFPGAVIQYKGRENAVNLLKSQGGMDPMEALNNSEALLEYKFANAIYQLQQSERPLVGYMLGHGEPEGANIYDALKTLHEQYQVDTINLRSDSHIPREFDAIMFVRPIETFTDQDKLKIDQYVMNGGKVIWFIDNLTASVDSLRGRDFVAFDRGLQLEDILFKYGARVNLDLVQDLQSDVIPLVVGNIGDKPQIQRIPFPYFPLFSPTNAHPIVKNMDRVMSRFANSVDTIKGGDIRKTVLLASSDHSRTLRGPVQITLESVQQQPNPRDYRQRAVPVAVLLEGRFPSLFNHRLSVEEQKAWEIASGGPFKAIADTINKMIVVGDADIVSNAVSQKNGPLQMGVNEFDPQYVWANKEFFLNSIEYLTSKTPIMDTRNKELTLRLLDGEKVKNERTKWQVIAFVAPIGVILLFAMVFQFIRQRKYAG</sequence>
<dbReference type="AlphaFoldDB" id="A0A3N4MDL2"/>
<keyword evidence="1" id="KW-0812">Transmembrane</keyword>
<dbReference type="RefSeq" id="WP_120517416.1">
    <property type="nucleotide sequence ID" value="NZ_QXZY01000009.1"/>
</dbReference>
<dbReference type="EMBL" id="RMBX01000008">
    <property type="protein sequence ID" value="RPD40046.1"/>
    <property type="molecule type" value="Genomic_DNA"/>
</dbReference>
<dbReference type="InterPro" id="IPR019196">
    <property type="entry name" value="ABC_transp_unknown"/>
</dbReference>
<dbReference type="OrthoDB" id="9777219at2"/>
<evidence type="ECO:0000313" key="4">
    <source>
        <dbReference type="EMBL" id="RPD40046.1"/>
    </source>
</evidence>
<evidence type="ECO:0000259" key="2">
    <source>
        <dbReference type="Pfam" id="PF09822"/>
    </source>
</evidence>
<feature type="domain" description="DUF7088" evidence="3">
    <location>
        <begin position="42"/>
        <end position="153"/>
    </location>
</feature>
<keyword evidence="1" id="KW-1133">Transmembrane helix</keyword>
<evidence type="ECO:0000259" key="3">
    <source>
        <dbReference type="Pfam" id="PF23357"/>
    </source>
</evidence>
<feature type="transmembrane region" description="Helical" evidence="1">
    <location>
        <begin position="542"/>
        <end position="564"/>
    </location>
</feature>